<name>A0A0D3KNJ9_EMIH1</name>
<dbReference type="SUPFAM" id="SSF47203">
    <property type="entry name" value="Acyl-CoA dehydrogenase C-terminal domain-like"/>
    <property type="match status" value="1"/>
</dbReference>
<proteinExistence type="predicted"/>
<evidence type="ECO:0000313" key="2">
    <source>
        <dbReference type="Proteomes" id="UP000013827"/>
    </source>
</evidence>
<organism evidence="1 2">
    <name type="scientific">Emiliania huxleyi (strain CCMP1516)</name>
    <dbReference type="NCBI Taxonomy" id="280463"/>
    <lineage>
        <taxon>Eukaryota</taxon>
        <taxon>Haptista</taxon>
        <taxon>Haptophyta</taxon>
        <taxon>Prymnesiophyceae</taxon>
        <taxon>Isochrysidales</taxon>
        <taxon>Noelaerhabdaceae</taxon>
        <taxon>Emiliania</taxon>
    </lineage>
</organism>
<dbReference type="GO" id="GO:0016627">
    <property type="term" value="F:oxidoreductase activity, acting on the CH-CH group of donors"/>
    <property type="evidence" value="ECO:0007669"/>
    <property type="project" value="InterPro"/>
</dbReference>
<dbReference type="KEGG" id="ehx:EMIHUDRAFT_446972"/>
<dbReference type="PaxDb" id="2903-EOD37334"/>
<dbReference type="InterPro" id="IPR036250">
    <property type="entry name" value="AcylCo_DH-like_C"/>
</dbReference>
<reference evidence="1" key="2">
    <citation type="submission" date="2024-10" db="UniProtKB">
        <authorList>
            <consortium name="EnsemblProtists"/>
        </authorList>
    </citation>
    <scope>IDENTIFICATION</scope>
</reference>
<dbReference type="Gene3D" id="1.20.140.10">
    <property type="entry name" value="Butyryl-CoA Dehydrogenase, subunit A, domain 3"/>
    <property type="match status" value="1"/>
</dbReference>
<dbReference type="RefSeq" id="XP_005789763.1">
    <property type="nucleotide sequence ID" value="XM_005789706.1"/>
</dbReference>
<dbReference type="AlphaFoldDB" id="A0A0D3KNJ9"/>
<accession>A0A0D3KNJ9</accession>
<dbReference type="GeneID" id="17282605"/>
<dbReference type="eggNOG" id="ENOG502SVEM">
    <property type="taxonomic scope" value="Eukaryota"/>
</dbReference>
<protein>
    <submittedName>
        <fullName evidence="1">Uncharacterized protein</fullName>
    </submittedName>
</protein>
<dbReference type="HOGENOM" id="CLU_1226765_0_0_1"/>
<dbReference type="EnsemblProtists" id="EOD37334">
    <property type="protein sequence ID" value="EOD37334"/>
    <property type="gene ID" value="EMIHUDRAFT_446972"/>
</dbReference>
<dbReference type="Proteomes" id="UP000013827">
    <property type="component" value="Unassembled WGS sequence"/>
</dbReference>
<reference evidence="2" key="1">
    <citation type="journal article" date="2013" name="Nature">
        <title>Pan genome of the phytoplankton Emiliania underpins its global distribution.</title>
        <authorList>
            <person name="Read B.A."/>
            <person name="Kegel J."/>
            <person name="Klute M.J."/>
            <person name="Kuo A."/>
            <person name="Lefebvre S.C."/>
            <person name="Maumus F."/>
            <person name="Mayer C."/>
            <person name="Miller J."/>
            <person name="Monier A."/>
            <person name="Salamov A."/>
            <person name="Young J."/>
            <person name="Aguilar M."/>
            <person name="Claverie J.M."/>
            <person name="Frickenhaus S."/>
            <person name="Gonzalez K."/>
            <person name="Herman E.K."/>
            <person name="Lin Y.C."/>
            <person name="Napier J."/>
            <person name="Ogata H."/>
            <person name="Sarno A.F."/>
            <person name="Shmutz J."/>
            <person name="Schroeder D."/>
            <person name="de Vargas C."/>
            <person name="Verret F."/>
            <person name="von Dassow P."/>
            <person name="Valentin K."/>
            <person name="Van de Peer Y."/>
            <person name="Wheeler G."/>
            <person name="Dacks J.B."/>
            <person name="Delwiche C.F."/>
            <person name="Dyhrman S.T."/>
            <person name="Glockner G."/>
            <person name="John U."/>
            <person name="Richards T."/>
            <person name="Worden A.Z."/>
            <person name="Zhang X."/>
            <person name="Grigoriev I.V."/>
            <person name="Allen A.E."/>
            <person name="Bidle K."/>
            <person name="Borodovsky M."/>
            <person name="Bowler C."/>
            <person name="Brownlee C."/>
            <person name="Cock J.M."/>
            <person name="Elias M."/>
            <person name="Gladyshev V.N."/>
            <person name="Groth M."/>
            <person name="Guda C."/>
            <person name="Hadaegh A."/>
            <person name="Iglesias-Rodriguez M.D."/>
            <person name="Jenkins J."/>
            <person name="Jones B.M."/>
            <person name="Lawson T."/>
            <person name="Leese F."/>
            <person name="Lindquist E."/>
            <person name="Lobanov A."/>
            <person name="Lomsadze A."/>
            <person name="Malik S.B."/>
            <person name="Marsh M.E."/>
            <person name="Mackinder L."/>
            <person name="Mock T."/>
            <person name="Mueller-Roeber B."/>
            <person name="Pagarete A."/>
            <person name="Parker M."/>
            <person name="Probert I."/>
            <person name="Quesneville H."/>
            <person name="Raines C."/>
            <person name="Rensing S.A."/>
            <person name="Riano-Pachon D.M."/>
            <person name="Richier S."/>
            <person name="Rokitta S."/>
            <person name="Shiraiwa Y."/>
            <person name="Soanes D.M."/>
            <person name="van der Giezen M."/>
            <person name="Wahlund T.M."/>
            <person name="Williams B."/>
            <person name="Wilson W."/>
            <person name="Wolfe G."/>
            <person name="Wurch L.L."/>
        </authorList>
    </citation>
    <scope>NUCLEOTIDE SEQUENCE</scope>
</reference>
<evidence type="ECO:0000313" key="1">
    <source>
        <dbReference type="EnsemblProtists" id="EOD37334"/>
    </source>
</evidence>
<sequence length="226" mass="24487">MIGQRLYTGRIAVAQAALSYRRKLFEDTKAYADAKPIPSFSGAPLTLSSIPQLASLFEEAEATAGALEKYVASCEEELTPLLRNGGVPPDDLAHRIATAKVKAVEASIDLCWRLKQEVGSYALMGDSGFGSMDFLQCCKFAEGDSRVLMLKMARDRLRRYAKEAKSGAPLPAGEEEEAALCEALAAAVGTAKGDKALEAAAWDREWRGVYALAESIMRRTLEPHGR</sequence>
<keyword evidence="2" id="KW-1185">Reference proteome</keyword>